<dbReference type="OrthoDB" id="5383338at2759"/>
<feature type="region of interest" description="Disordered" evidence="1">
    <location>
        <begin position="1"/>
        <end position="195"/>
    </location>
</feature>
<name>A0A9W9F3E2_9EURO</name>
<dbReference type="Proteomes" id="UP001149165">
    <property type="component" value="Unassembled WGS sequence"/>
</dbReference>
<dbReference type="EMBL" id="JAPQKH010000006">
    <property type="protein sequence ID" value="KAJ5092871.1"/>
    <property type="molecule type" value="Genomic_DNA"/>
</dbReference>
<evidence type="ECO:0000256" key="1">
    <source>
        <dbReference type="SAM" id="MobiDB-lite"/>
    </source>
</evidence>
<keyword evidence="2" id="KW-0812">Transmembrane</keyword>
<proteinExistence type="predicted"/>
<keyword evidence="4" id="KW-1185">Reference proteome</keyword>
<feature type="region of interest" description="Disordered" evidence="1">
    <location>
        <begin position="575"/>
        <end position="595"/>
    </location>
</feature>
<sequence length="668" mass="72298">MSQFQLFPPPQPEVKVPKNPFRKGVKAPTVKTKPGSPIPLEEIQDTSKTSESVLVQIIQDTQAFPPPPPPPVPAAAHLARVKSPAKSVSSHGSSSPRPVRSQSRQEGRSDHQALPSQSSLSNSSGSVRTATSSSSPQSSQSSVSPVPMRSMFPQFNPKVPLDQQSYRPQMPINPPDTTKKSSRKPNLTLSPSSEIDHVLGPKTVPASVLNFPTGVLESEGARFSSPQELEMLWEAANGQRPQELYGTFNLRLTKTGPATFAFGNSRQPFYRLETYSNNEISISRGAPSTPENDVPIMTLSLEDRSRRDHPNDGLVALLFSRLAAMLAIDQADEISKTHHLSGSEAAEVERKALKRAAAQESCRLSWNRNLRLYELRHPSLSKQQPPSLVGAAGIPLSPVQVQSSGILYITVSTSSDSSPHQPPTIIVTGPLSSTAMEAAQQAANPRTSTLPAPDSDEPLAVLDFGSRTLSISPAAVIATIPSLYAVDSLVAAILAVAVSDEATNPILADMELGTPKSVASSFKSTPRPGIFRGKLITTQAERDDYAESLELASQIESVNAKSDSAAKNKGFFKFWNRSKSSPTPRDDKKTSKSKNNKQVVVEEFDLEKYGRYGRTSSREGEKLPGIVRGTLKILFFGLDLIVKTLTALVKILAWVLVNMTRCVTSEKF</sequence>
<protein>
    <submittedName>
        <fullName evidence="3">Uncharacterized protein</fullName>
    </submittedName>
</protein>
<comment type="caution">
    <text evidence="3">The sequence shown here is derived from an EMBL/GenBank/DDBJ whole genome shotgun (WGS) entry which is preliminary data.</text>
</comment>
<evidence type="ECO:0000313" key="4">
    <source>
        <dbReference type="Proteomes" id="UP001149165"/>
    </source>
</evidence>
<keyword evidence="2" id="KW-0472">Membrane</keyword>
<gene>
    <name evidence="3" type="ORF">N7456_008732</name>
</gene>
<feature type="compositionally biased region" description="Low complexity" evidence="1">
    <location>
        <begin position="82"/>
        <end position="102"/>
    </location>
</feature>
<accession>A0A9W9F3E2</accession>
<reference evidence="3" key="1">
    <citation type="submission" date="2022-11" db="EMBL/GenBank/DDBJ databases">
        <authorList>
            <person name="Petersen C."/>
        </authorList>
    </citation>
    <scope>NUCLEOTIDE SEQUENCE</scope>
    <source>
        <strain evidence="3">IBT 30069</strain>
    </source>
</reference>
<dbReference type="AlphaFoldDB" id="A0A9W9F3E2"/>
<keyword evidence="2" id="KW-1133">Transmembrane helix</keyword>
<organism evidence="3 4">
    <name type="scientific">Penicillium angulare</name>
    <dbReference type="NCBI Taxonomy" id="116970"/>
    <lineage>
        <taxon>Eukaryota</taxon>
        <taxon>Fungi</taxon>
        <taxon>Dikarya</taxon>
        <taxon>Ascomycota</taxon>
        <taxon>Pezizomycotina</taxon>
        <taxon>Eurotiomycetes</taxon>
        <taxon>Eurotiomycetidae</taxon>
        <taxon>Eurotiales</taxon>
        <taxon>Aspergillaceae</taxon>
        <taxon>Penicillium</taxon>
    </lineage>
</organism>
<feature type="compositionally biased region" description="Low complexity" evidence="1">
    <location>
        <begin position="116"/>
        <end position="151"/>
    </location>
</feature>
<evidence type="ECO:0000313" key="3">
    <source>
        <dbReference type="EMBL" id="KAJ5092871.1"/>
    </source>
</evidence>
<feature type="compositionally biased region" description="Pro residues" evidence="1">
    <location>
        <begin position="64"/>
        <end position="73"/>
    </location>
</feature>
<feature type="transmembrane region" description="Helical" evidence="2">
    <location>
        <begin position="633"/>
        <end position="657"/>
    </location>
</feature>
<feature type="compositionally biased region" description="Polar residues" evidence="1">
    <location>
        <begin position="184"/>
        <end position="193"/>
    </location>
</feature>
<feature type="compositionally biased region" description="Polar residues" evidence="1">
    <location>
        <begin position="46"/>
        <end position="62"/>
    </location>
</feature>
<reference evidence="3" key="2">
    <citation type="journal article" date="2023" name="IMA Fungus">
        <title>Comparative genomic study of the Penicillium genus elucidates a diverse pangenome and 15 lateral gene transfer events.</title>
        <authorList>
            <person name="Petersen C."/>
            <person name="Sorensen T."/>
            <person name="Nielsen M.R."/>
            <person name="Sondergaard T.E."/>
            <person name="Sorensen J.L."/>
            <person name="Fitzpatrick D.A."/>
            <person name="Frisvad J.C."/>
            <person name="Nielsen K.L."/>
        </authorList>
    </citation>
    <scope>NUCLEOTIDE SEQUENCE</scope>
    <source>
        <strain evidence="3">IBT 30069</strain>
    </source>
</reference>
<evidence type="ECO:0000256" key="2">
    <source>
        <dbReference type="SAM" id="Phobius"/>
    </source>
</evidence>